<dbReference type="Gene3D" id="3.30.230.10">
    <property type="match status" value="1"/>
</dbReference>
<evidence type="ECO:0000256" key="11">
    <source>
        <dbReference type="NCBIfam" id="TIGR00131"/>
    </source>
</evidence>
<reference evidence="15 16" key="1">
    <citation type="submission" date="2016-12" db="EMBL/GenBank/DDBJ databases">
        <authorList>
            <person name="Song W.-J."/>
            <person name="Kurnit D.M."/>
        </authorList>
    </citation>
    <scope>NUCLEOTIDE SEQUENCE [LARGE SCALE GENOMIC DNA]</scope>
    <source>
        <strain evidence="15 16">HSG9</strain>
    </source>
</reference>
<keyword evidence="3" id="KW-0808">Transferase</keyword>
<evidence type="ECO:0000259" key="14">
    <source>
        <dbReference type="Pfam" id="PF10509"/>
    </source>
</evidence>
<dbReference type="NCBIfam" id="TIGR00131">
    <property type="entry name" value="gal_kin"/>
    <property type="match status" value="1"/>
</dbReference>
<dbReference type="Pfam" id="PF00288">
    <property type="entry name" value="GHMP_kinases_N"/>
    <property type="match status" value="1"/>
</dbReference>
<dbReference type="FunFam" id="3.30.230.10:FF:000017">
    <property type="entry name" value="Galactokinase"/>
    <property type="match status" value="1"/>
</dbReference>
<accession>A0A1V6LRA6</accession>
<dbReference type="PROSITE" id="PS00106">
    <property type="entry name" value="GALACTOKINASE"/>
    <property type="match status" value="1"/>
</dbReference>
<proteinExistence type="inferred from homology"/>
<dbReference type="EMBL" id="MTBC01000005">
    <property type="protein sequence ID" value="OQD42723.1"/>
    <property type="molecule type" value="Genomic_DNA"/>
</dbReference>
<evidence type="ECO:0000313" key="16">
    <source>
        <dbReference type="Proteomes" id="UP000191680"/>
    </source>
</evidence>
<keyword evidence="16" id="KW-1185">Reference proteome</keyword>
<dbReference type="OrthoDB" id="250531at2"/>
<dbReference type="InterPro" id="IPR000705">
    <property type="entry name" value="Galactokinase"/>
</dbReference>
<evidence type="ECO:0000259" key="13">
    <source>
        <dbReference type="Pfam" id="PF08544"/>
    </source>
</evidence>
<dbReference type="RefSeq" id="WP_080319044.1">
    <property type="nucleotide sequence ID" value="NZ_MTBC01000005.1"/>
</dbReference>
<evidence type="ECO:0000256" key="9">
    <source>
        <dbReference type="ARBA" id="ARBA00023144"/>
    </source>
</evidence>
<dbReference type="InterPro" id="IPR036554">
    <property type="entry name" value="GHMP_kinase_C_sf"/>
</dbReference>
<dbReference type="PIRSF" id="PIRSF000530">
    <property type="entry name" value="Galactokinase"/>
    <property type="match status" value="1"/>
</dbReference>
<dbReference type="GO" id="GO:0005829">
    <property type="term" value="C:cytosol"/>
    <property type="evidence" value="ECO:0007669"/>
    <property type="project" value="TreeGrafter"/>
</dbReference>
<dbReference type="GO" id="GO:0004335">
    <property type="term" value="F:galactokinase activity"/>
    <property type="evidence" value="ECO:0007669"/>
    <property type="project" value="UniProtKB-UniRule"/>
</dbReference>
<dbReference type="InterPro" id="IPR019741">
    <property type="entry name" value="Galactokinase_CS"/>
</dbReference>
<keyword evidence="4" id="KW-0479">Metal-binding</keyword>
<dbReference type="PRINTS" id="PR00959">
    <property type="entry name" value="MEVGALKINASE"/>
</dbReference>
<organism evidence="15 16">
    <name type="scientific">Croceivirga radicis</name>
    <dbReference type="NCBI Taxonomy" id="1929488"/>
    <lineage>
        <taxon>Bacteria</taxon>
        <taxon>Pseudomonadati</taxon>
        <taxon>Bacteroidota</taxon>
        <taxon>Flavobacteriia</taxon>
        <taxon>Flavobacteriales</taxon>
        <taxon>Flavobacteriaceae</taxon>
        <taxon>Croceivirga</taxon>
    </lineage>
</organism>
<comment type="similarity">
    <text evidence="1">Belongs to the GHMP kinase family. GalK subfamily.</text>
</comment>
<dbReference type="AlphaFoldDB" id="A0A1V6LRA6"/>
<dbReference type="InterPro" id="IPR006206">
    <property type="entry name" value="Mevalonate/galactokinase"/>
</dbReference>
<feature type="domain" description="GHMP kinase N-terminal" evidence="12">
    <location>
        <begin position="78"/>
        <end position="166"/>
    </location>
</feature>
<name>A0A1V6LRA6_9FLAO</name>
<dbReference type="Pfam" id="PF10509">
    <property type="entry name" value="GalKase_gal_bdg"/>
    <property type="match status" value="1"/>
</dbReference>
<evidence type="ECO:0000256" key="2">
    <source>
        <dbReference type="ARBA" id="ARBA00022490"/>
    </source>
</evidence>
<dbReference type="SUPFAM" id="SSF54211">
    <property type="entry name" value="Ribosomal protein S5 domain 2-like"/>
    <property type="match status" value="1"/>
</dbReference>
<feature type="domain" description="GHMP kinase C-terminal" evidence="13">
    <location>
        <begin position="270"/>
        <end position="350"/>
    </location>
</feature>
<sequence>MGGENSLTIVSPGRINLIGEHVDYNDGFVLPAAIEQHIQFKICKNGTSNKAIVRSKGFEGVLEINLKAITPRPAGWENYLLGVINEMQQLTDGISGFDCEIQSFLPVGSGVSSSAALECGFAYAINELFDLGLDRWQIVKLSQRAEHNYVGTKCGIMDQFASVMGKKGFAMLLDCKSLEFDYVPANFDPYVLLLLNSNVTHDLATGAYNKRRQQCEDGLSFLVSKYGIAPSFRNVTLDMLTDSKSQLDATVFNRCSYVVEEIARVQMAKTLLKENKLKAFGELMYKTHEGLSDKYEVSCKELDFLVDLAKRENAVLGSRIMGGGFGGCTINLIHKDSVNLFIAKAAAAYKKEFGIELNAFETQPSNGTTLIKENHEVGL</sequence>
<dbReference type="Proteomes" id="UP000191680">
    <property type="component" value="Unassembled WGS sequence"/>
</dbReference>
<dbReference type="GO" id="GO:0046872">
    <property type="term" value="F:metal ion binding"/>
    <property type="evidence" value="ECO:0007669"/>
    <property type="project" value="UniProtKB-KW"/>
</dbReference>
<evidence type="ECO:0000259" key="12">
    <source>
        <dbReference type="Pfam" id="PF00288"/>
    </source>
</evidence>
<protein>
    <recommendedName>
        <fullName evidence="11">Galactokinase</fullName>
        <ecNumber evidence="11">2.7.1.6</ecNumber>
    </recommendedName>
</protein>
<evidence type="ECO:0000256" key="5">
    <source>
        <dbReference type="ARBA" id="ARBA00022741"/>
    </source>
</evidence>
<feature type="domain" description="Galactokinase N-terminal" evidence="14">
    <location>
        <begin position="7"/>
        <end position="38"/>
    </location>
</feature>
<keyword evidence="6 15" id="KW-0418">Kinase</keyword>
<dbReference type="InterPro" id="IPR013750">
    <property type="entry name" value="GHMP_kinase_C_dom"/>
</dbReference>
<dbReference type="InterPro" id="IPR019539">
    <property type="entry name" value="GalKase_N"/>
</dbReference>
<evidence type="ECO:0000256" key="3">
    <source>
        <dbReference type="ARBA" id="ARBA00022679"/>
    </source>
</evidence>
<gene>
    <name evidence="15" type="ORF">BUL40_09395</name>
</gene>
<dbReference type="FunFam" id="3.30.70.890:FF:000001">
    <property type="entry name" value="Galactokinase"/>
    <property type="match status" value="1"/>
</dbReference>
<dbReference type="GO" id="GO:0005524">
    <property type="term" value="F:ATP binding"/>
    <property type="evidence" value="ECO:0007669"/>
    <property type="project" value="UniProtKB-UniRule"/>
</dbReference>
<dbReference type="SUPFAM" id="SSF55060">
    <property type="entry name" value="GHMP Kinase, C-terminal domain"/>
    <property type="match status" value="1"/>
</dbReference>
<dbReference type="InterPro" id="IPR006204">
    <property type="entry name" value="GHMP_kinase_N_dom"/>
</dbReference>
<comment type="caution">
    <text evidence="15">The sequence shown here is derived from an EMBL/GenBank/DDBJ whole genome shotgun (WGS) entry which is preliminary data.</text>
</comment>
<dbReference type="InterPro" id="IPR020568">
    <property type="entry name" value="Ribosomal_Su5_D2-typ_SF"/>
</dbReference>
<dbReference type="EC" id="2.7.1.6" evidence="11"/>
<dbReference type="PANTHER" id="PTHR10457">
    <property type="entry name" value="MEVALONATE KINASE/GALACTOKINASE"/>
    <property type="match status" value="1"/>
</dbReference>
<keyword evidence="9" id="KW-0299">Galactose metabolism</keyword>
<dbReference type="GO" id="GO:0006012">
    <property type="term" value="P:galactose metabolic process"/>
    <property type="evidence" value="ECO:0007669"/>
    <property type="project" value="UniProtKB-UniRule"/>
</dbReference>
<dbReference type="PRINTS" id="PR00473">
    <property type="entry name" value="GALCTOKINASE"/>
</dbReference>
<dbReference type="Pfam" id="PF08544">
    <property type="entry name" value="GHMP_kinases_C"/>
    <property type="match status" value="1"/>
</dbReference>
<dbReference type="Gene3D" id="3.30.70.890">
    <property type="entry name" value="GHMP kinase, C-terminal domain"/>
    <property type="match status" value="1"/>
</dbReference>
<keyword evidence="8" id="KW-0460">Magnesium</keyword>
<keyword evidence="5" id="KW-0547">Nucleotide-binding</keyword>
<dbReference type="PANTHER" id="PTHR10457:SF7">
    <property type="entry name" value="GALACTOKINASE-RELATED"/>
    <property type="match status" value="1"/>
</dbReference>
<evidence type="ECO:0000256" key="4">
    <source>
        <dbReference type="ARBA" id="ARBA00022723"/>
    </source>
</evidence>
<evidence type="ECO:0000256" key="6">
    <source>
        <dbReference type="ARBA" id="ARBA00022777"/>
    </source>
</evidence>
<evidence type="ECO:0000256" key="8">
    <source>
        <dbReference type="ARBA" id="ARBA00022842"/>
    </source>
</evidence>
<evidence type="ECO:0000256" key="1">
    <source>
        <dbReference type="ARBA" id="ARBA00006566"/>
    </source>
</evidence>
<evidence type="ECO:0000313" key="15">
    <source>
        <dbReference type="EMBL" id="OQD42723.1"/>
    </source>
</evidence>
<keyword evidence="10" id="KW-0119">Carbohydrate metabolism</keyword>
<keyword evidence="2" id="KW-0963">Cytoplasm</keyword>
<dbReference type="InterPro" id="IPR014721">
    <property type="entry name" value="Ribsml_uS5_D2-typ_fold_subgr"/>
</dbReference>
<evidence type="ECO:0000256" key="7">
    <source>
        <dbReference type="ARBA" id="ARBA00022840"/>
    </source>
</evidence>
<evidence type="ECO:0000256" key="10">
    <source>
        <dbReference type="ARBA" id="ARBA00023277"/>
    </source>
</evidence>
<keyword evidence="7" id="KW-0067">ATP-binding</keyword>